<dbReference type="AlphaFoldDB" id="A0A1E3I290"/>
<keyword evidence="1" id="KW-1133">Transmembrane helix</keyword>
<evidence type="ECO:0000313" key="3">
    <source>
        <dbReference type="Proteomes" id="UP000094065"/>
    </source>
</evidence>
<dbReference type="EMBL" id="AWGJ01000002">
    <property type="protein sequence ID" value="ODN82702.1"/>
    <property type="molecule type" value="Genomic_DNA"/>
</dbReference>
<evidence type="ECO:0000256" key="1">
    <source>
        <dbReference type="SAM" id="Phobius"/>
    </source>
</evidence>
<dbReference type="RefSeq" id="XP_018996702.1">
    <property type="nucleotide sequence ID" value="XM_019134275.1"/>
</dbReference>
<organism evidence="2 3">
    <name type="scientific">Cryptococcus amylolentus CBS 6039</name>
    <dbReference type="NCBI Taxonomy" id="1295533"/>
    <lineage>
        <taxon>Eukaryota</taxon>
        <taxon>Fungi</taxon>
        <taxon>Dikarya</taxon>
        <taxon>Basidiomycota</taxon>
        <taxon>Agaricomycotina</taxon>
        <taxon>Tremellomycetes</taxon>
        <taxon>Tremellales</taxon>
        <taxon>Cryptococcaceae</taxon>
        <taxon>Cryptococcus</taxon>
    </lineage>
</organism>
<comment type="caution">
    <text evidence="2">The sequence shown here is derived from an EMBL/GenBank/DDBJ whole genome shotgun (WGS) entry which is preliminary data.</text>
</comment>
<keyword evidence="1" id="KW-0472">Membrane</keyword>
<keyword evidence="3" id="KW-1185">Reference proteome</keyword>
<dbReference type="GeneID" id="30152303"/>
<reference evidence="2 3" key="1">
    <citation type="submission" date="2016-06" db="EMBL/GenBank/DDBJ databases">
        <title>Evolution of pathogenesis and genome organization in the Tremellales.</title>
        <authorList>
            <person name="Cuomo C."/>
            <person name="Litvintseva A."/>
            <person name="Heitman J."/>
            <person name="Chen Y."/>
            <person name="Sun S."/>
            <person name="Springer D."/>
            <person name="Dromer F."/>
            <person name="Young S."/>
            <person name="Zeng Q."/>
            <person name="Chapman S."/>
            <person name="Gujja S."/>
            <person name="Saif S."/>
            <person name="Birren B."/>
        </authorList>
    </citation>
    <scope>NUCLEOTIDE SEQUENCE [LARGE SCALE GENOMIC DNA]</scope>
    <source>
        <strain evidence="2 3">CBS 6039</strain>
    </source>
</reference>
<accession>A0A1E3I290</accession>
<keyword evidence="1" id="KW-0812">Transmembrane</keyword>
<dbReference type="Proteomes" id="UP000094065">
    <property type="component" value="Unassembled WGS sequence"/>
</dbReference>
<name>A0A1E3I290_9TREE</name>
<feature type="transmembrane region" description="Helical" evidence="1">
    <location>
        <begin position="73"/>
        <end position="99"/>
    </location>
</feature>
<sequence length="122" mass="13065">MGRHRRALVQCGLPGCWVAADFAGFISQTVPGRRLFNYAGPAFWILGALVWFPHAIAAYKGVPGAMLTTRSGLAVQMGAVLIGIANTVGNFVSGQVFFVTDRRSNLLDNLGLLNPFESIGIE</sequence>
<protein>
    <submittedName>
        <fullName evidence="2">Uncharacterized protein</fullName>
    </submittedName>
</protein>
<gene>
    <name evidence="2" type="ORF">L202_00994</name>
</gene>
<evidence type="ECO:0000313" key="2">
    <source>
        <dbReference type="EMBL" id="ODN82702.1"/>
    </source>
</evidence>
<proteinExistence type="predicted"/>
<feature type="transmembrane region" description="Helical" evidence="1">
    <location>
        <begin position="35"/>
        <end position="53"/>
    </location>
</feature>